<proteinExistence type="inferred from homology"/>
<evidence type="ECO:0000256" key="4">
    <source>
        <dbReference type="ARBA" id="ARBA00023125"/>
    </source>
</evidence>
<dbReference type="SMART" id="SM00862">
    <property type="entry name" value="Trans_reg_C"/>
    <property type="match status" value="1"/>
</dbReference>
<evidence type="ECO:0000259" key="7">
    <source>
        <dbReference type="PROSITE" id="PS51755"/>
    </source>
</evidence>
<keyword evidence="4 6" id="KW-0238">DNA-binding</keyword>
<reference evidence="9" key="1">
    <citation type="journal article" date="2019" name="Int. J. Syst. Evol. Microbiol.">
        <title>The Global Catalogue of Microorganisms (GCM) 10K type strain sequencing project: providing services to taxonomists for standard genome sequencing and annotation.</title>
        <authorList>
            <consortium name="The Broad Institute Genomics Platform"/>
            <consortium name="The Broad Institute Genome Sequencing Center for Infectious Disease"/>
            <person name="Wu L."/>
            <person name="Ma J."/>
        </authorList>
    </citation>
    <scope>NUCLEOTIDE SEQUENCE [LARGE SCALE GENOMIC DNA]</scope>
    <source>
        <strain evidence="9">SYNS20</strain>
    </source>
</reference>
<evidence type="ECO:0000313" key="9">
    <source>
        <dbReference type="Proteomes" id="UP001596523"/>
    </source>
</evidence>
<dbReference type="PROSITE" id="PS51755">
    <property type="entry name" value="OMPR_PHOB"/>
    <property type="match status" value="1"/>
</dbReference>
<dbReference type="InterPro" id="IPR036388">
    <property type="entry name" value="WH-like_DNA-bd_sf"/>
</dbReference>
<protein>
    <submittedName>
        <fullName evidence="8">BTAD domain-containing putative transcriptional regulator</fullName>
    </submittedName>
</protein>
<keyword evidence="3" id="KW-0805">Transcription regulation</keyword>
<keyword evidence="5" id="KW-0804">Transcription</keyword>
<dbReference type="Gene3D" id="1.25.40.10">
    <property type="entry name" value="Tetratricopeptide repeat domain"/>
    <property type="match status" value="1"/>
</dbReference>
<dbReference type="RefSeq" id="WP_381830817.1">
    <property type="nucleotide sequence ID" value="NZ_JBHTCF010000005.1"/>
</dbReference>
<evidence type="ECO:0000256" key="6">
    <source>
        <dbReference type="PROSITE-ProRule" id="PRU01091"/>
    </source>
</evidence>
<organism evidence="8 9">
    <name type="scientific">Streptomyces monticola</name>
    <dbReference type="NCBI Taxonomy" id="2666263"/>
    <lineage>
        <taxon>Bacteria</taxon>
        <taxon>Bacillati</taxon>
        <taxon>Actinomycetota</taxon>
        <taxon>Actinomycetes</taxon>
        <taxon>Kitasatosporales</taxon>
        <taxon>Streptomycetaceae</taxon>
        <taxon>Streptomyces</taxon>
    </lineage>
</organism>
<dbReference type="InterPro" id="IPR005158">
    <property type="entry name" value="BTAD"/>
</dbReference>
<dbReference type="InterPro" id="IPR001867">
    <property type="entry name" value="OmpR/PhoB-type_DNA-bd"/>
</dbReference>
<keyword evidence="2" id="KW-0902">Two-component regulatory system</keyword>
<dbReference type="PANTHER" id="PTHR35807:SF1">
    <property type="entry name" value="TRANSCRIPTIONAL REGULATOR REDD"/>
    <property type="match status" value="1"/>
</dbReference>
<comment type="caution">
    <text evidence="8">The sequence shown here is derived from an EMBL/GenBank/DDBJ whole genome shotgun (WGS) entry which is preliminary data.</text>
</comment>
<evidence type="ECO:0000256" key="2">
    <source>
        <dbReference type="ARBA" id="ARBA00023012"/>
    </source>
</evidence>
<dbReference type="SUPFAM" id="SSF46894">
    <property type="entry name" value="C-terminal effector domain of the bipartite response regulators"/>
    <property type="match status" value="1"/>
</dbReference>
<dbReference type="PANTHER" id="PTHR35807">
    <property type="entry name" value="TRANSCRIPTIONAL REGULATOR REDD-RELATED"/>
    <property type="match status" value="1"/>
</dbReference>
<gene>
    <name evidence="8" type="ORF">ACFQVC_14640</name>
</gene>
<dbReference type="SMART" id="SM01043">
    <property type="entry name" value="BTAD"/>
    <property type="match status" value="1"/>
</dbReference>
<sequence length="263" mass="28731">MPTSPARITVSLLGPVTAATGGGGLAICGERQRRLLASLALSLGEVVPVERLVKDIWGDEPPRTASGQLQTAMWRLRRALEPADADRTAFVTYPAGYQLDRSACTSDVAEFRTKAAEAKELHREGLREPAVERWEEALALWRGPALADVSGSALRARATRLEEERLAALEQRISLEVELGRHARVIGELSDLVAQHPFRESLHAELMLALYQAGRQAEALAAFRRVRALLDQELGISPGARLVELERAILRQDRALLPAPASC</sequence>
<evidence type="ECO:0000313" key="8">
    <source>
        <dbReference type="EMBL" id="MFC7305456.1"/>
    </source>
</evidence>
<dbReference type="SUPFAM" id="SSF48452">
    <property type="entry name" value="TPR-like"/>
    <property type="match status" value="1"/>
</dbReference>
<dbReference type="InterPro" id="IPR051677">
    <property type="entry name" value="AfsR-DnrI-RedD_regulator"/>
</dbReference>
<dbReference type="InterPro" id="IPR011990">
    <property type="entry name" value="TPR-like_helical_dom_sf"/>
</dbReference>
<dbReference type="Pfam" id="PF00486">
    <property type="entry name" value="Trans_reg_C"/>
    <property type="match status" value="1"/>
</dbReference>
<dbReference type="InterPro" id="IPR016032">
    <property type="entry name" value="Sig_transdc_resp-reg_C-effctor"/>
</dbReference>
<dbReference type="Gene3D" id="1.10.10.10">
    <property type="entry name" value="Winged helix-like DNA-binding domain superfamily/Winged helix DNA-binding domain"/>
    <property type="match status" value="1"/>
</dbReference>
<dbReference type="EMBL" id="JBHTCF010000005">
    <property type="protein sequence ID" value="MFC7305456.1"/>
    <property type="molecule type" value="Genomic_DNA"/>
</dbReference>
<dbReference type="Pfam" id="PF03704">
    <property type="entry name" value="BTAD"/>
    <property type="match status" value="1"/>
</dbReference>
<accession>A0ABW2JHD2</accession>
<comment type="similarity">
    <text evidence="1">Belongs to the AfsR/DnrI/RedD regulatory family.</text>
</comment>
<evidence type="ECO:0000256" key="3">
    <source>
        <dbReference type="ARBA" id="ARBA00023015"/>
    </source>
</evidence>
<dbReference type="CDD" id="cd15831">
    <property type="entry name" value="BTAD"/>
    <property type="match status" value="1"/>
</dbReference>
<feature type="DNA-binding region" description="OmpR/PhoB-type" evidence="6">
    <location>
        <begin position="1"/>
        <end position="101"/>
    </location>
</feature>
<evidence type="ECO:0000256" key="5">
    <source>
        <dbReference type="ARBA" id="ARBA00023163"/>
    </source>
</evidence>
<dbReference type="Proteomes" id="UP001596523">
    <property type="component" value="Unassembled WGS sequence"/>
</dbReference>
<evidence type="ECO:0000256" key="1">
    <source>
        <dbReference type="ARBA" id="ARBA00005820"/>
    </source>
</evidence>
<feature type="domain" description="OmpR/PhoB-type" evidence="7">
    <location>
        <begin position="1"/>
        <end position="101"/>
    </location>
</feature>
<keyword evidence="9" id="KW-1185">Reference proteome</keyword>
<name>A0ABW2JHD2_9ACTN</name>